<reference evidence="1 2" key="1">
    <citation type="journal article" date="2019" name="Sci. Rep.">
        <title>Orb-weaving spider Araneus ventricosus genome elucidates the spidroin gene catalogue.</title>
        <authorList>
            <person name="Kono N."/>
            <person name="Nakamura H."/>
            <person name="Ohtoshi R."/>
            <person name="Moran D.A.P."/>
            <person name="Shinohara A."/>
            <person name="Yoshida Y."/>
            <person name="Fujiwara M."/>
            <person name="Mori M."/>
            <person name="Tomita M."/>
            <person name="Arakawa K."/>
        </authorList>
    </citation>
    <scope>NUCLEOTIDE SEQUENCE [LARGE SCALE GENOMIC DNA]</scope>
</reference>
<sequence length="137" mass="15674">MLPNVVPENDMGSFIQEIKMYIIEERVDLIDMDGWEKEGGRIDVNWWSQIFKTEENGCQKYKILSLFIKAVMSVFSGSLVEGTFNIMDDIVTDDRTSLTIQNYEACSLIKYYLRSRGKKSTTLIPGHKMSMGATLQS</sequence>
<dbReference type="AlphaFoldDB" id="A0A4Y2SDR8"/>
<organism evidence="1 2">
    <name type="scientific">Araneus ventricosus</name>
    <name type="common">Orbweaver spider</name>
    <name type="synonym">Epeira ventricosa</name>
    <dbReference type="NCBI Taxonomy" id="182803"/>
    <lineage>
        <taxon>Eukaryota</taxon>
        <taxon>Metazoa</taxon>
        <taxon>Ecdysozoa</taxon>
        <taxon>Arthropoda</taxon>
        <taxon>Chelicerata</taxon>
        <taxon>Arachnida</taxon>
        <taxon>Araneae</taxon>
        <taxon>Araneomorphae</taxon>
        <taxon>Entelegynae</taxon>
        <taxon>Araneoidea</taxon>
        <taxon>Araneidae</taxon>
        <taxon>Araneus</taxon>
    </lineage>
</organism>
<keyword evidence="2" id="KW-1185">Reference proteome</keyword>
<dbReference type="OrthoDB" id="6131287at2759"/>
<name>A0A4Y2SDR8_ARAVE</name>
<proteinExistence type="predicted"/>
<evidence type="ECO:0008006" key="3">
    <source>
        <dbReference type="Google" id="ProtNLM"/>
    </source>
</evidence>
<gene>
    <name evidence="1" type="ORF">AVEN_67195_1</name>
</gene>
<accession>A0A4Y2SDR8</accession>
<evidence type="ECO:0000313" key="2">
    <source>
        <dbReference type="Proteomes" id="UP000499080"/>
    </source>
</evidence>
<comment type="caution">
    <text evidence="1">The sequence shown here is derived from an EMBL/GenBank/DDBJ whole genome shotgun (WGS) entry which is preliminary data.</text>
</comment>
<dbReference type="Proteomes" id="UP000499080">
    <property type="component" value="Unassembled WGS sequence"/>
</dbReference>
<protein>
    <recommendedName>
        <fullName evidence="3">HAT C-terminal dimerisation domain-containing protein</fullName>
    </recommendedName>
</protein>
<dbReference type="EMBL" id="BGPR01020774">
    <property type="protein sequence ID" value="GBN85449.1"/>
    <property type="molecule type" value="Genomic_DNA"/>
</dbReference>
<evidence type="ECO:0000313" key="1">
    <source>
        <dbReference type="EMBL" id="GBN85449.1"/>
    </source>
</evidence>